<protein>
    <recommendedName>
        <fullName evidence="1">Rhodanese domain-containing protein</fullName>
    </recommendedName>
</protein>
<name>A0A8J8NM70_HALGN</name>
<dbReference type="AlphaFoldDB" id="A0A8J8NM70"/>
<comment type="caution">
    <text evidence="2">The sequence shown here is derived from an EMBL/GenBank/DDBJ whole genome shotgun (WGS) entry which is preliminary data.</text>
</comment>
<evidence type="ECO:0000313" key="2">
    <source>
        <dbReference type="EMBL" id="TNV77383.1"/>
    </source>
</evidence>
<dbReference type="Gene3D" id="3.40.250.10">
    <property type="entry name" value="Rhodanese-like domain"/>
    <property type="match status" value="1"/>
</dbReference>
<accession>A0A8J8NM70</accession>
<dbReference type="Gene3D" id="3.90.190.10">
    <property type="entry name" value="Protein tyrosine phosphatase superfamily"/>
    <property type="match status" value="1"/>
</dbReference>
<dbReference type="OrthoDB" id="10252009at2759"/>
<dbReference type="PROSITE" id="PS50206">
    <property type="entry name" value="RHODANESE_3"/>
    <property type="match status" value="1"/>
</dbReference>
<proteinExistence type="predicted"/>
<reference evidence="2" key="1">
    <citation type="submission" date="2019-06" db="EMBL/GenBank/DDBJ databases">
        <authorList>
            <person name="Zheng W."/>
        </authorList>
    </citation>
    <scope>NUCLEOTIDE SEQUENCE</scope>
    <source>
        <strain evidence="2">QDHG01</strain>
    </source>
</reference>
<dbReference type="InterPro" id="IPR036873">
    <property type="entry name" value="Rhodanese-like_dom_sf"/>
</dbReference>
<sequence length="288" mass="33553">MLQDMRHLLIIDLRTEEEFKASHIRRSINATQESYQQQLVENLATGTKEQISIHKSQYQGDDILRLLFVVPHSEWKTLEAKLNKELPILNDELLVKSFNIRIVKAYFFKDYVDFQKKYHFVCVGGSSQQKELVRSEARYPSEIKQGQLFMGNMMNTLDKNNCQINWLGIKTIVYLTPGKFDHLEENPNYKCFHFETKEHEKPIIEIDQISELIITEMKSGPVFVFDVSGILSAAICLKVILDTNRAWTKEIGMAFIINKRYEAKDMPAWLYQQVMLGGSKRIRSDPLV</sequence>
<dbReference type="SUPFAM" id="SSF52821">
    <property type="entry name" value="Rhodanese/Cell cycle control phosphatase"/>
    <property type="match status" value="1"/>
</dbReference>
<dbReference type="EMBL" id="RRYP01012006">
    <property type="protein sequence ID" value="TNV77383.1"/>
    <property type="molecule type" value="Genomic_DNA"/>
</dbReference>
<dbReference type="Proteomes" id="UP000785679">
    <property type="component" value="Unassembled WGS sequence"/>
</dbReference>
<dbReference type="InterPro" id="IPR001763">
    <property type="entry name" value="Rhodanese-like_dom"/>
</dbReference>
<keyword evidence="3" id="KW-1185">Reference proteome</keyword>
<dbReference type="InterPro" id="IPR029021">
    <property type="entry name" value="Prot-tyrosine_phosphatase-like"/>
</dbReference>
<gene>
    <name evidence="2" type="ORF">FGO68_gene8620</name>
</gene>
<feature type="domain" description="Rhodanese" evidence="1">
    <location>
        <begin position="4"/>
        <end position="29"/>
    </location>
</feature>
<evidence type="ECO:0000259" key="1">
    <source>
        <dbReference type="PROSITE" id="PS50206"/>
    </source>
</evidence>
<evidence type="ECO:0000313" key="3">
    <source>
        <dbReference type="Proteomes" id="UP000785679"/>
    </source>
</evidence>
<dbReference type="Pfam" id="PF00581">
    <property type="entry name" value="Rhodanese"/>
    <property type="match status" value="1"/>
</dbReference>
<organism evidence="2 3">
    <name type="scientific">Halteria grandinella</name>
    <dbReference type="NCBI Taxonomy" id="5974"/>
    <lineage>
        <taxon>Eukaryota</taxon>
        <taxon>Sar</taxon>
        <taxon>Alveolata</taxon>
        <taxon>Ciliophora</taxon>
        <taxon>Intramacronucleata</taxon>
        <taxon>Spirotrichea</taxon>
        <taxon>Stichotrichia</taxon>
        <taxon>Sporadotrichida</taxon>
        <taxon>Halteriidae</taxon>
        <taxon>Halteria</taxon>
    </lineage>
</organism>